<accession>A0A5A7Q5H8</accession>
<dbReference type="EMBL" id="BKCP01005849">
    <property type="protein sequence ID" value="GER40188.1"/>
    <property type="molecule type" value="Genomic_DNA"/>
</dbReference>
<evidence type="ECO:0000313" key="2">
    <source>
        <dbReference type="Proteomes" id="UP000325081"/>
    </source>
</evidence>
<protein>
    <submittedName>
        <fullName evidence="1">ABC transporter</fullName>
    </submittedName>
</protein>
<keyword evidence="2" id="KW-1185">Reference proteome</keyword>
<proteinExistence type="predicted"/>
<dbReference type="AlphaFoldDB" id="A0A5A7Q5H8"/>
<sequence length="123" mass="13363">MASPSPVHETPHKLPAYVPDPIRGESPILPIILFINPPVEVAAAHRPWLSTTTQPTVSGAYTLIGSPFILIGFSTTDAQDSNSDNYYLDIVAYENGVGFFGQFQHADVVLGDEVIVVNHLYTL</sequence>
<comment type="caution">
    <text evidence="1">The sequence shown here is derived from an EMBL/GenBank/DDBJ whole genome shotgun (WGS) entry which is preliminary data.</text>
</comment>
<dbReference type="Proteomes" id="UP000325081">
    <property type="component" value="Unassembled WGS sequence"/>
</dbReference>
<gene>
    <name evidence="1" type="ORF">STAS_16848</name>
</gene>
<evidence type="ECO:0000313" key="1">
    <source>
        <dbReference type="EMBL" id="GER40188.1"/>
    </source>
</evidence>
<name>A0A5A7Q5H8_STRAF</name>
<reference evidence="2" key="1">
    <citation type="journal article" date="2019" name="Curr. Biol.">
        <title>Genome Sequence of Striga asiatica Provides Insight into the Evolution of Plant Parasitism.</title>
        <authorList>
            <person name="Yoshida S."/>
            <person name="Kim S."/>
            <person name="Wafula E.K."/>
            <person name="Tanskanen J."/>
            <person name="Kim Y.M."/>
            <person name="Honaas L."/>
            <person name="Yang Z."/>
            <person name="Spallek T."/>
            <person name="Conn C.E."/>
            <person name="Ichihashi Y."/>
            <person name="Cheong K."/>
            <person name="Cui S."/>
            <person name="Der J.P."/>
            <person name="Gundlach H."/>
            <person name="Jiao Y."/>
            <person name="Hori C."/>
            <person name="Ishida J.K."/>
            <person name="Kasahara H."/>
            <person name="Kiba T."/>
            <person name="Kim M.S."/>
            <person name="Koo N."/>
            <person name="Laohavisit A."/>
            <person name="Lee Y.H."/>
            <person name="Lumba S."/>
            <person name="McCourt P."/>
            <person name="Mortimer J.C."/>
            <person name="Mutuku J.M."/>
            <person name="Nomura T."/>
            <person name="Sasaki-Sekimoto Y."/>
            <person name="Seto Y."/>
            <person name="Wang Y."/>
            <person name="Wakatake T."/>
            <person name="Sakakibara H."/>
            <person name="Demura T."/>
            <person name="Yamaguchi S."/>
            <person name="Yoneyama K."/>
            <person name="Manabe R.I."/>
            <person name="Nelson D.C."/>
            <person name="Schulman A.H."/>
            <person name="Timko M.P."/>
            <person name="dePamphilis C.W."/>
            <person name="Choi D."/>
            <person name="Shirasu K."/>
        </authorList>
    </citation>
    <scope>NUCLEOTIDE SEQUENCE [LARGE SCALE GENOMIC DNA]</scope>
    <source>
        <strain evidence="2">cv. UVA1</strain>
    </source>
</reference>
<organism evidence="1 2">
    <name type="scientific">Striga asiatica</name>
    <name type="common">Asiatic witchweed</name>
    <name type="synonym">Buchnera asiatica</name>
    <dbReference type="NCBI Taxonomy" id="4170"/>
    <lineage>
        <taxon>Eukaryota</taxon>
        <taxon>Viridiplantae</taxon>
        <taxon>Streptophyta</taxon>
        <taxon>Embryophyta</taxon>
        <taxon>Tracheophyta</taxon>
        <taxon>Spermatophyta</taxon>
        <taxon>Magnoliopsida</taxon>
        <taxon>eudicotyledons</taxon>
        <taxon>Gunneridae</taxon>
        <taxon>Pentapetalae</taxon>
        <taxon>asterids</taxon>
        <taxon>lamiids</taxon>
        <taxon>Lamiales</taxon>
        <taxon>Orobanchaceae</taxon>
        <taxon>Buchnereae</taxon>
        <taxon>Striga</taxon>
    </lineage>
</organism>